<dbReference type="Proteomes" id="UP001476247">
    <property type="component" value="Unassembled WGS sequence"/>
</dbReference>
<evidence type="ECO:0000256" key="1">
    <source>
        <dbReference type="ARBA" id="ARBA00022553"/>
    </source>
</evidence>
<proteinExistence type="predicted"/>
<feature type="compositionally biased region" description="Polar residues" evidence="2">
    <location>
        <begin position="656"/>
        <end position="671"/>
    </location>
</feature>
<dbReference type="SUPFAM" id="SSF103657">
    <property type="entry name" value="BAR/IMD domain-like"/>
    <property type="match status" value="1"/>
</dbReference>
<keyword evidence="1" id="KW-0597">Phosphoprotein</keyword>
<dbReference type="Pfam" id="PF20400">
    <property type="entry name" value="BAR_4"/>
    <property type="match status" value="1"/>
</dbReference>
<name>A0ABP9XKS3_9FUNG</name>
<organism evidence="4 5">
    <name type="scientific">Helicostylum pulchrum</name>
    <dbReference type="NCBI Taxonomy" id="562976"/>
    <lineage>
        <taxon>Eukaryota</taxon>
        <taxon>Fungi</taxon>
        <taxon>Fungi incertae sedis</taxon>
        <taxon>Mucoromycota</taxon>
        <taxon>Mucoromycotina</taxon>
        <taxon>Mucoromycetes</taxon>
        <taxon>Mucorales</taxon>
        <taxon>Mucorineae</taxon>
        <taxon>Mucoraceae</taxon>
        <taxon>Helicostylum</taxon>
    </lineage>
</organism>
<feature type="region of interest" description="Disordered" evidence="2">
    <location>
        <begin position="572"/>
        <end position="611"/>
    </location>
</feature>
<dbReference type="InterPro" id="IPR011993">
    <property type="entry name" value="PH-like_dom_sf"/>
</dbReference>
<evidence type="ECO:0000313" key="4">
    <source>
        <dbReference type="EMBL" id="GAA5795403.1"/>
    </source>
</evidence>
<feature type="compositionally biased region" description="Low complexity" evidence="2">
    <location>
        <begin position="584"/>
        <end position="595"/>
    </location>
</feature>
<evidence type="ECO:0000259" key="3">
    <source>
        <dbReference type="PROSITE" id="PS50003"/>
    </source>
</evidence>
<dbReference type="PANTHER" id="PTHR31941:SF1">
    <property type="entry name" value="CYTOSKELETAL SIGNALING PROTEIN SLM1"/>
    <property type="match status" value="1"/>
</dbReference>
<reference evidence="4 5" key="1">
    <citation type="submission" date="2024-04" db="EMBL/GenBank/DDBJ databases">
        <title>genome sequences of Mucor flavus KT1a and Helicostylum pulchrum KT1b strains isolation_sourced from the surface of a dry-aged beef.</title>
        <authorList>
            <person name="Toyotome T."/>
            <person name="Hosono M."/>
            <person name="Torimaru M."/>
            <person name="Fukuda K."/>
            <person name="Mikami N."/>
        </authorList>
    </citation>
    <scope>NUCLEOTIDE SEQUENCE [LARGE SCALE GENOMIC DNA]</scope>
    <source>
        <strain evidence="4 5">KT1b</strain>
    </source>
</reference>
<evidence type="ECO:0000256" key="2">
    <source>
        <dbReference type="SAM" id="MobiDB-lite"/>
    </source>
</evidence>
<dbReference type="Gene3D" id="2.30.29.30">
    <property type="entry name" value="Pleckstrin-homology domain (PH domain)/Phosphotyrosine-binding domain (PTB)"/>
    <property type="match status" value="1"/>
</dbReference>
<protein>
    <recommendedName>
        <fullName evidence="3">PH domain-containing protein</fullName>
    </recommendedName>
</protein>
<dbReference type="PROSITE" id="PS50003">
    <property type="entry name" value="PH_DOMAIN"/>
    <property type="match status" value="1"/>
</dbReference>
<comment type="caution">
    <text evidence="4">The sequence shown here is derived from an EMBL/GenBank/DDBJ whole genome shotgun (WGS) entry which is preliminary data.</text>
</comment>
<gene>
    <name evidence="4" type="ORF">HPULCUR_000759</name>
</gene>
<dbReference type="InterPro" id="IPR027267">
    <property type="entry name" value="AH/BAR_dom_sf"/>
</dbReference>
<dbReference type="Pfam" id="PF20399">
    <property type="entry name" value="PH_20"/>
    <property type="match status" value="1"/>
</dbReference>
<dbReference type="InterPro" id="IPR046868">
    <property type="entry name" value="BAR_4"/>
</dbReference>
<dbReference type="InterPro" id="IPR046869">
    <property type="entry name" value="SLM1/RGC1-like_PH"/>
</dbReference>
<sequence length="696" mass="79574">MTSTIPQQNNDNTVYQNKILPIHEKTEQPTHDHRADLITPPMSPINNSISSSGGPMTARNSLKITAGQTGLPWLTRDAEGDTFSTINQSPENMTFSSLNNTAPPPKFLARPKTTSMIRFPTRKRTMQKYIYSMKDGLDPVKVLCDRLTSWQISVKYLNSMFQNIKKVEFSTGKGYRKIDSKFKIPSKIENQFKSSGGVKDAWSAFRQYTRENSLIHQDFVDFIENEIIPTLHIMLQDIQQHMNSLKKNKELRTNSLWDCRKKSDSVITRLNSIIYATVNSQEKAKSQYVIPKSDPLLTKYVVTNTIQDLYKQENRLHKEYLETQDRYRQFEQEKIINVYTEMFQIFENYRIRHHLENLEGVGKVANIFNAIETDGEWLDFLHHRENDLVKQTAAFKDERTLDFPNISHPLVQPIIMSPLQRHHGKKWTEEYYVLSPVGLLHRFKSENDLHHNPIKPELTLFIPECSFLLNSSRHLIELRGKTSNSFFGGKKLFELSSDQPEVLQHWIDILGPMAVQKETPVNTLRSVPPHTTTDTHSVHSKVLATEDDHQQENSAAGAGTAVADAELQQQTDRPMQPIVEENKPPTTQITPITNTASHIVEEDDDEDDDEDFKRQTIEYSTHSPSSEYPPAITDSNNPFSLMSGRTHHGSFTNAANGGVTDYNSKNTTTTHPPGPVREGSDWFYDTATTTTTNVDR</sequence>
<feature type="compositionally biased region" description="Acidic residues" evidence="2">
    <location>
        <begin position="601"/>
        <end position="610"/>
    </location>
</feature>
<keyword evidence="5" id="KW-1185">Reference proteome</keyword>
<feature type="domain" description="PH" evidence="3">
    <location>
        <begin position="412"/>
        <end position="515"/>
    </location>
</feature>
<dbReference type="PANTHER" id="PTHR31941">
    <property type="entry name" value="CYTOSKELETAL SIGNALING PROTEIN SLM1"/>
    <property type="match status" value="1"/>
</dbReference>
<feature type="region of interest" description="Disordered" evidence="2">
    <location>
        <begin position="656"/>
        <end position="682"/>
    </location>
</feature>
<dbReference type="Gene3D" id="1.20.1270.60">
    <property type="entry name" value="Arfaptin homology (AH) domain/BAR domain"/>
    <property type="match status" value="1"/>
</dbReference>
<evidence type="ECO:0000313" key="5">
    <source>
        <dbReference type="Proteomes" id="UP001476247"/>
    </source>
</evidence>
<dbReference type="InterPro" id="IPR001849">
    <property type="entry name" value="PH_domain"/>
</dbReference>
<accession>A0ABP9XKS3</accession>
<dbReference type="EMBL" id="BAABUJ010000004">
    <property type="protein sequence ID" value="GAA5795403.1"/>
    <property type="molecule type" value="Genomic_DNA"/>
</dbReference>